<dbReference type="InterPro" id="IPR027417">
    <property type="entry name" value="P-loop_NTPase"/>
</dbReference>
<reference evidence="1" key="1">
    <citation type="submission" date="2020-05" db="EMBL/GenBank/DDBJ databases">
        <authorList>
            <person name="Chiriac C."/>
            <person name="Salcher M."/>
            <person name="Ghai R."/>
            <person name="Kavagutti S V."/>
        </authorList>
    </citation>
    <scope>NUCLEOTIDE SEQUENCE</scope>
</reference>
<evidence type="ECO:0008006" key="2">
    <source>
        <dbReference type="Google" id="ProtNLM"/>
    </source>
</evidence>
<gene>
    <name evidence="1" type="ORF">UFOVP1370_5</name>
</gene>
<dbReference type="EMBL" id="LR797325">
    <property type="protein sequence ID" value="CAB4202321.1"/>
    <property type="molecule type" value="Genomic_DNA"/>
</dbReference>
<accession>A0A6J5S362</accession>
<proteinExistence type="predicted"/>
<name>A0A6J5S362_9CAUD</name>
<protein>
    <recommendedName>
        <fullName evidence="2">Deoxynucleoside monophosphate kinase</fullName>
    </recommendedName>
</protein>
<dbReference type="Gene3D" id="3.40.50.300">
    <property type="entry name" value="P-loop containing nucleotide triphosphate hydrolases"/>
    <property type="match status" value="1"/>
</dbReference>
<sequence>MMPKNTKPLVFMITGVARAGKDTFAACLMEHFNGNGNRAEVFKFADVLKERANDVLRAMGVFKAGDRDFHAEDFKVKNRGLLVELGRTLRGVDKDIFARHLNAQVALFMDYSPIDVRPVALVSDWRYLNEYLFLAKHLDVQIVTVEIQRPGFGPANDEEAGSLADMMSSMQILHTRLAVDPAGVRAVASEIYHIYR</sequence>
<dbReference type="SUPFAM" id="SSF52540">
    <property type="entry name" value="P-loop containing nucleoside triphosphate hydrolases"/>
    <property type="match status" value="1"/>
</dbReference>
<evidence type="ECO:0000313" key="1">
    <source>
        <dbReference type="EMBL" id="CAB4202321.1"/>
    </source>
</evidence>
<organism evidence="1">
    <name type="scientific">uncultured Caudovirales phage</name>
    <dbReference type="NCBI Taxonomy" id="2100421"/>
    <lineage>
        <taxon>Viruses</taxon>
        <taxon>Duplodnaviria</taxon>
        <taxon>Heunggongvirae</taxon>
        <taxon>Uroviricota</taxon>
        <taxon>Caudoviricetes</taxon>
        <taxon>Peduoviridae</taxon>
        <taxon>Maltschvirus</taxon>
        <taxon>Maltschvirus maltsch</taxon>
    </lineage>
</organism>